<dbReference type="RefSeq" id="WP_075834614.1">
    <property type="nucleotide sequence ID" value="NZ_MSTI01000119.1"/>
</dbReference>
<dbReference type="AlphaFoldDB" id="A0A1U7NVH0"/>
<proteinExistence type="predicted"/>
<protein>
    <submittedName>
        <fullName evidence="1">Uncharacterized protein</fullName>
    </submittedName>
</protein>
<dbReference type="EMBL" id="MSTI01000119">
    <property type="protein sequence ID" value="OLV16915.1"/>
    <property type="molecule type" value="Genomic_DNA"/>
</dbReference>
<keyword evidence="2" id="KW-1185">Reference proteome</keyword>
<organism evidence="1 2">
    <name type="scientific">Deinococcus marmoris</name>
    <dbReference type="NCBI Taxonomy" id="249408"/>
    <lineage>
        <taxon>Bacteria</taxon>
        <taxon>Thermotogati</taxon>
        <taxon>Deinococcota</taxon>
        <taxon>Deinococci</taxon>
        <taxon>Deinococcales</taxon>
        <taxon>Deinococcaceae</taxon>
        <taxon>Deinococcus</taxon>
    </lineage>
</organism>
<evidence type="ECO:0000313" key="1">
    <source>
        <dbReference type="EMBL" id="OLV16915.1"/>
    </source>
</evidence>
<evidence type="ECO:0000313" key="2">
    <source>
        <dbReference type="Proteomes" id="UP000186607"/>
    </source>
</evidence>
<name>A0A1U7NVH0_9DEIO</name>
<gene>
    <name evidence="1" type="ORF">BOO71_0010417</name>
</gene>
<accession>A0A1U7NVH0</accession>
<sequence length="203" mass="21799">MLNPLLSHWMEVLLHPTPAQVLNLLRISHASSLAELLVLEQANLAGEGSDVALAALVGGPDHRDRTAAGEAAALVKTPLFADCPRSALEHAISSFQCLLNVHARRHQELPQVSGSRSIAGHGLVLSGGPDTLSVEGVGEVQAEVQQMPDWARDALKRGPVADESCSTAQKTVEIQYSGWASVERVWSDVGWTWTVELDFAEVE</sequence>
<dbReference type="Proteomes" id="UP000186607">
    <property type="component" value="Unassembled WGS sequence"/>
</dbReference>
<dbReference type="OrthoDB" id="75571at2"/>
<reference evidence="1 2" key="1">
    <citation type="submission" date="2017-01" db="EMBL/GenBank/DDBJ databases">
        <title>Genome Analysis of Deinococcus marmoris KOPRI26562.</title>
        <authorList>
            <person name="Kim J.H."/>
            <person name="Oh H.-M."/>
        </authorList>
    </citation>
    <scope>NUCLEOTIDE SEQUENCE [LARGE SCALE GENOMIC DNA]</scope>
    <source>
        <strain evidence="1 2">KOPRI26562</strain>
    </source>
</reference>
<comment type="caution">
    <text evidence="1">The sequence shown here is derived from an EMBL/GenBank/DDBJ whole genome shotgun (WGS) entry which is preliminary data.</text>
</comment>